<dbReference type="Gene3D" id="1.10.150.280">
    <property type="entry name" value="AF1531-like domain"/>
    <property type="match status" value="1"/>
</dbReference>
<dbReference type="Pfam" id="PF10531">
    <property type="entry name" value="SLBB"/>
    <property type="match status" value="1"/>
</dbReference>
<keyword evidence="1" id="KW-0732">Signal</keyword>
<protein>
    <submittedName>
        <fullName evidence="3">ComEA protein</fullName>
    </submittedName>
</protein>
<feature type="chain" id="PRO_5009444144" evidence="1">
    <location>
        <begin position="22"/>
        <end position="204"/>
    </location>
</feature>
<dbReference type="GO" id="GO:0015628">
    <property type="term" value="P:protein secretion by the type II secretion system"/>
    <property type="evidence" value="ECO:0007669"/>
    <property type="project" value="TreeGrafter"/>
</dbReference>
<dbReference type="Proteomes" id="UP000179284">
    <property type="component" value="Chromosome I"/>
</dbReference>
<sequence>MRKFLVLIVALGLLLTGCTNANNGSDIILTEVTENETFSDSSDSDLCDSNEGASNTLVETTMVIYICGAVVSPGVYELPAGSRVNDAVMAAGGFSAEADHNYVNLAEPISDGIKIQIPTVQEVSTLQPEISDSFSNSDPRSGLVNINRASKEELKTIPGIGDGIANKIIDYRTQNGNFSTIEDIMKVSGIKEKLFSKIKDHITV</sequence>
<dbReference type="GO" id="GO:0003677">
    <property type="term" value="F:DNA binding"/>
    <property type="evidence" value="ECO:0007669"/>
    <property type="project" value="InterPro"/>
</dbReference>
<dbReference type="InterPro" id="IPR019554">
    <property type="entry name" value="Soluble_ligand-bd"/>
</dbReference>
<dbReference type="EMBL" id="CP017831">
    <property type="protein sequence ID" value="AOZ96684.1"/>
    <property type="molecule type" value="Genomic_DNA"/>
</dbReference>
<reference evidence="4" key="1">
    <citation type="submission" date="2016-10" db="EMBL/GenBank/DDBJ databases">
        <title>The complete genome sequence of the rumen bacterium Butyrivibrio hungatei MB2003.</title>
        <authorList>
            <person name="Palevich N."/>
            <person name="Kelly W.J."/>
            <person name="Leahy S.C."/>
            <person name="Altermann E."/>
            <person name="Rakonjac J."/>
            <person name="Attwood G.T."/>
        </authorList>
    </citation>
    <scope>NUCLEOTIDE SEQUENCE [LARGE SCALE GENOMIC DNA]</scope>
    <source>
        <strain evidence="4">MB2003</strain>
    </source>
</reference>
<feature type="domain" description="Helix-hairpin-helix DNA-binding motif class 1" evidence="2">
    <location>
        <begin position="182"/>
        <end position="201"/>
    </location>
</feature>
<dbReference type="Gene3D" id="3.10.560.10">
    <property type="entry name" value="Outer membrane lipoprotein wza domain like"/>
    <property type="match status" value="1"/>
</dbReference>
<proteinExistence type="predicted"/>
<evidence type="ECO:0000256" key="1">
    <source>
        <dbReference type="SAM" id="SignalP"/>
    </source>
</evidence>
<feature type="signal peptide" evidence="1">
    <location>
        <begin position="1"/>
        <end position="21"/>
    </location>
</feature>
<dbReference type="PROSITE" id="PS51257">
    <property type="entry name" value="PROKAR_LIPOPROTEIN"/>
    <property type="match status" value="1"/>
</dbReference>
<dbReference type="PANTHER" id="PTHR21180:SF32">
    <property type="entry name" value="ENDONUCLEASE_EXONUCLEASE_PHOSPHATASE FAMILY DOMAIN-CONTAINING PROTEIN 1"/>
    <property type="match status" value="1"/>
</dbReference>
<feature type="domain" description="Helix-hairpin-helix DNA-binding motif class 1" evidence="2">
    <location>
        <begin position="152"/>
        <end position="171"/>
    </location>
</feature>
<dbReference type="NCBIfam" id="TIGR00426">
    <property type="entry name" value="competence protein ComEA helix-hairpin-helix repeat region"/>
    <property type="match status" value="1"/>
</dbReference>
<name>A0A1D9P2V3_9FIRM</name>
<dbReference type="Pfam" id="PF12836">
    <property type="entry name" value="HHH_3"/>
    <property type="match status" value="1"/>
</dbReference>
<dbReference type="GO" id="GO:0006281">
    <property type="term" value="P:DNA repair"/>
    <property type="evidence" value="ECO:0007669"/>
    <property type="project" value="InterPro"/>
</dbReference>
<evidence type="ECO:0000313" key="4">
    <source>
        <dbReference type="Proteomes" id="UP000179284"/>
    </source>
</evidence>
<dbReference type="InterPro" id="IPR010994">
    <property type="entry name" value="RuvA_2-like"/>
</dbReference>
<organism evidence="3 4">
    <name type="scientific">Butyrivibrio hungatei</name>
    <dbReference type="NCBI Taxonomy" id="185008"/>
    <lineage>
        <taxon>Bacteria</taxon>
        <taxon>Bacillati</taxon>
        <taxon>Bacillota</taxon>
        <taxon>Clostridia</taxon>
        <taxon>Lachnospirales</taxon>
        <taxon>Lachnospiraceae</taxon>
        <taxon>Butyrivibrio</taxon>
    </lineage>
</organism>
<keyword evidence="4" id="KW-1185">Reference proteome</keyword>
<dbReference type="GO" id="GO:0015627">
    <property type="term" value="C:type II protein secretion system complex"/>
    <property type="evidence" value="ECO:0007669"/>
    <property type="project" value="TreeGrafter"/>
</dbReference>
<gene>
    <name evidence="3" type="ORF">bhn_I1651</name>
</gene>
<dbReference type="RefSeq" id="WP_071176353.1">
    <property type="nucleotide sequence ID" value="NZ_CP017831.1"/>
</dbReference>
<accession>A0A1D9P2V3</accession>
<dbReference type="SUPFAM" id="SSF47781">
    <property type="entry name" value="RuvA domain 2-like"/>
    <property type="match status" value="1"/>
</dbReference>
<dbReference type="KEGG" id="bhu:bhn_I1651"/>
<evidence type="ECO:0000259" key="2">
    <source>
        <dbReference type="SMART" id="SM00278"/>
    </source>
</evidence>
<dbReference type="PANTHER" id="PTHR21180">
    <property type="entry name" value="ENDONUCLEASE/EXONUCLEASE/PHOSPHATASE FAMILY DOMAIN-CONTAINING PROTEIN 1"/>
    <property type="match status" value="1"/>
</dbReference>
<dbReference type="SMART" id="SM00278">
    <property type="entry name" value="HhH1"/>
    <property type="match status" value="2"/>
</dbReference>
<dbReference type="InterPro" id="IPR051675">
    <property type="entry name" value="Endo/Exo/Phosphatase_dom_1"/>
</dbReference>
<dbReference type="AlphaFoldDB" id="A0A1D9P2V3"/>
<dbReference type="InterPro" id="IPR003583">
    <property type="entry name" value="Hlx-hairpin-Hlx_DNA-bd_motif"/>
</dbReference>
<dbReference type="InterPro" id="IPR004509">
    <property type="entry name" value="Competence_ComEA_HhH"/>
</dbReference>
<evidence type="ECO:0000313" key="3">
    <source>
        <dbReference type="EMBL" id="AOZ96684.1"/>
    </source>
</evidence>